<dbReference type="GO" id="GO:0004553">
    <property type="term" value="F:hydrolase activity, hydrolyzing O-glycosyl compounds"/>
    <property type="evidence" value="ECO:0007669"/>
    <property type="project" value="InterPro"/>
</dbReference>
<dbReference type="AlphaFoldDB" id="A0A0V8J4J8"/>
<gene>
    <name evidence="5" type="ORF">AS030_17155</name>
</gene>
<dbReference type="PROSITE" id="PS01182">
    <property type="entry name" value="GLYCOSYL_HYDROL_F35"/>
    <property type="match status" value="1"/>
</dbReference>
<evidence type="ECO:0000313" key="6">
    <source>
        <dbReference type="Proteomes" id="UP000054099"/>
    </source>
</evidence>
<keyword evidence="2" id="KW-0378">Hydrolase</keyword>
<reference evidence="5 6" key="1">
    <citation type="journal article" date="2014" name="Antonie Van Leeuwenhoek">
        <title>Fictibacillus enclensis sp. nov., isolated from marine sediment.</title>
        <authorList>
            <person name="Dastager S.G."/>
            <person name="Mawlankar R."/>
            <person name="Srinivasan K."/>
            <person name="Tang S.K."/>
            <person name="Lee J.C."/>
            <person name="Ramana V.V."/>
            <person name="Shouche Y.S."/>
        </authorList>
    </citation>
    <scope>NUCLEOTIDE SEQUENCE [LARGE SCALE GENOMIC DNA]</scope>
    <source>
        <strain evidence="5 6">NIO-1003</strain>
    </source>
</reference>
<evidence type="ECO:0000313" key="5">
    <source>
        <dbReference type="EMBL" id="KSU82007.1"/>
    </source>
</evidence>
<evidence type="ECO:0000256" key="1">
    <source>
        <dbReference type="ARBA" id="ARBA00009809"/>
    </source>
</evidence>
<comment type="similarity">
    <text evidence="1">Belongs to the glycosyl hydrolase 35 family.</text>
</comment>
<protein>
    <recommendedName>
        <fullName evidence="4">Glycoside hydrolase 35 catalytic domain-containing protein</fullName>
    </recommendedName>
</protein>
<sequence length="130" mass="14428">MGVWRSACIAATGQNMELRCSHSDFLKHVENDYDVLIPKLVPYFIEKGGPVIGIQVENEYHGYGKDASYMAFWGDAMRDRGIDGVLFTSDGSDMLKNASLPDVLATVNFGSRSEEGFEKLKKFQPNSPAM</sequence>
<evidence type="ECO:0000259" key="4">
    <source>
        <dbReference type="Pfam" id="PF01301"/>
    </source>
</evidence>
<evidence type="ECO:0000256" key="3">
    <source>
        <dbReference type="ARBA" id="ARBA00023295"/>
    </source>
</evidence>
<dbReference type="InterPro" id="IPR017853">
    <property type="entry name" value="GH"/>
</dbReference>
<comment type="caution">
    <text evidence="5">The sequence shown here is derived from an EMBL/GenBank/DDBJ whole genome shotgun (WGS) entry which is preliminary data.</text>
</comment>
<accession>A0A0V8J4J8</accession>
<organism evidence="5 6">
    <name type="scientific">Fictibacillus enclensis</name>
    <dbReference type="NCBI Taxonomy" id="1017270"/>
    <lineage>
        <taxon>Bacteria</taxon>
        <taxon>Bacillati</taxon>
        <taxon>Bacillota</taxon>
        <taxon>Bacilli</taxon>
        <taxon>Bacillales</taxon>
        <taxon>Fictibacillaceae</taxon>
        <taxon>Fictibacillus</taxon>
    </lineage>
</organism>
<evidence type="ECO:0000256" key="2">
    <source>
        <dbReference type="ARBA" id="ARBA00022801"/>
    </source>
</evidence>
<dbReference type="Proteomes" id="UP000054099">
    <property type="component" value="Unassembled WGS sequence"/>
</dbReference>
<dbReference type="PANTHER" id="PTHR23421">
    <property type="entry name" value="BETA-GALACTOSIDASE RELATED"/>
    <property type="match status" value="1"/>
</dbReference>
<name>A0A0V8J4J8_9BACL</name>
<dbReference type="SUPFAM" id="SSF51445">
    <property type="entry name" value="(Trans)glycosidases"/>
    <property type="match status" value="1"/>
</dbReference>
<dbReference type="Pfam" id="PF01301">
    <property type="entry name" value="Glyco_hydro_35"/>
    <property type="match status" value="1"/>
</dbReference>
<dbReference type="Gene3D" id="3.20.20.80">
    <property type="entry name" value="Glycosidases"/>
    <property type="match status" value="1"/>
</dbReference>
<feature type="domain" description="Glycoside hydrolase 35 catalytic" evidence="4">
    <location>
        <begin position="13"/>
        <end position="130"/>
    </location>
</feature>
<dbReference type="InterPro" id="IPR019801">
    <property type="entry name" value="Glyco_hydro_35_CS"/>
</dbReference>
<dbReference type="RefSeq" id="WP_061973868.1">
    <property type="nucleotide sequence ID" value="NZ_FMAV01000003.1"/>
</dbReference>
<proteinExistence type="inferred from homology"/>
<dbReference type="EMBL" id="LNQN01000005">
    <property type="protein sequence ID" value="KSU82007.1"/>
    <property type="molecule type" value="Genomic_DNA"/>
</dbReference>
<dbReference type="GO" id="GO:0005975">
    <property type="term" value="P:carbohydrate metabolic process"/>
    <property type="evidence" value="ECO:0007669"/>
    <property type="project" value="InterPro"/>
</dbReference>
<keyword evidence="6" id="KW-1185">Reference proteome</keyword>
<keyword evidence="3" id="KW-0326">Glycosidase</keyword>
<dbReference type="InterPro" id="IPR001944">
    <property type="entry name" value="Glycoside_Hdrlase_35"/>
</dbReference>
<dbReference type="InterPro" id="IPR031330">
    <property type="entry name" value="Gly_Hdrlase_35_cat"/>
</dbReference>